<feature type="transmembrane region" description="Helical" evidence="5">
    <location>
        <begin position="6"/>
        <end position="26"/>
    </location>
</feature>
<gene>
    <name evidence="6" type="ORF">GCM10008013_20810</name>
</gene>
<name>A0ABQ1YDP9_9BACL</name>
<evidence type="ECO:0000256" key="2">
    <source>
        <dbReference type="ARBA" id="ARBA00022692"/>
    </source>
</evidence>
<keyword evidence="3 5" id="KW-1133">Transmembrane helix</keyword>
<evidence type="ECO:0000256" key="3">
    <source>
        <dbReference type="ARBA" id="ARBA00022989"/>
    </source>
</evidence>
<reference evidence="7" key="1">
    <citation type="journal article" date="2019" name="Int. J. Syst. Evol. Microbiol.">
        <title>The Global Catalogue of Microorganisms (GCM) 10K type strain sequencing project: providing services to taxonomists for standard genome sequencing and annotation.</title>
        <authorList>
            <consortium name="The Broad Institute Genomics Platform"/>
            <consortium name="The Broad Institute Genome Sequencing Center for Infectious Disease"/>
            <person name="Wu L."/>
            <person name="Ma J."/>
        </authorList>
    </citation>
    <scope>NUCLEOTIDE SEQUENCE [LARGE SCALE GENOMIC DNA]</scope>
    <source>
        <strain evidence="7">CGMCC 1.12769</strain>
    </source>
</reference>
<evidence type="ECO:0000256" key="5">
    <source>
        <dbReference type="SAM" id="Phobius"/>
    </source>
</evidence>
<evidence type="ECO:0000313" key="6">
    <source>
        <dbReference type="EMBL" id="GGH22376.1"/>
    </source>
</evidence>
<accession>A0ABQ1YDP9</accession>
<protein>
    <recommendedName>
        <fullName evidence="8">MtN3 and saliva related transmembrane protein</fullName>
    </recommendedName>
</protein>
<keyword evidence="2 5" id="KW-0812">Transmembrane</keyword>
<evidence type="ECO:0000313" key="7">
    <source>
        <dbReference type="Proteomes" id="UP000659344"/>
    </source>
</evidence>
<comment type="subcellular location">
    <subcellularLocation>
        <location evidence="1">Membrane</location>
        <topology evidence="1">Multi-pass membrane protein</topology>
    </subcellularLocation>
</comment>
<evidence type="ECO:0000256" key="4">
    <source>
        <dbReference type="ARBA" id="ARBA00023136"/>
    </source>
</evidence>
<dbReference type="Proteomes" id="UP000659344">
    <property type="component" value="Unassembled WGS sequence"/>
</dbReference>
<organism evidence="6 7">
    <name type="scientific">Paenibacillus segetis</name>
    <dbReference type="NCBI Taxonomy" id="1325360"/>
    <lineage>
        <taxon>Bacteria</taxon>
        <taxon>Bacillati</taxon>
        <taxon>Bacillota</taxon>
        <taxon>Bacilli</taxon>
        <taxon>Bacillales</taxon>
        <taxon>Paenibacillaceae</taxon>
        <taxon>Paenibacillus</taxon>
    </lineage>
</organism>
<dbReference type="EMBL" id="BMFT01000001">
    <property type="protein sequence ID" value="GGH22376.1"/>
    <property type="molecule type" value="Genomic_DNA"/>
</dbReference>
<keyword evidence="7" id="KW-1185">Reference proteome</keyword>
<dbReference type="Pfam" id="PF04193">
    <property type="entry name" value="PQ-loop"/>
    <property type="match status" value="1"/>
</dbReference>
<sequence length="97" mass="10753">MLFSVMQLIGGVILSLGWIPQIMQILQTKSVADLNIKSYLLMLLGISLMEAYAINLAGTGVGVAFLITNTMSLCVILLVIILIIRYRSYNRPKRVPK</sequence>
<evidence type="ECO:0008006" key="8">
    <source>
        <dbReference type="Google" id="ProtNLM"/>
    </source>
</evidence>
<feature type="transmembrane region" description="Helical" evidence="5">
    <location>
        <begin position="38"/>
        <end position="57"/>
    </location>
</feature>
<feature type="transmembrane region" description="Helical" evidence="5">
    <location>
        <begin position="63"/>
        <end position="84"/>
    </location>
</feature>
<evidence type="ECO:0000256" key="1">
    <source>
        <dbReference type="ARBA" id="ARBA00004141"/>
    </source>
</evidence>
<proteinExistence type="predicted"/>
<keyword evidence="4 5" id="KW-0472">Membrane</keyword>
<dbReference type="InterPro" id="IPR006603">
    <property type="entry name" value="PQ-loop_rpt"/>
</dbReference>
<comment type="caution">
    <text evidence="6">The sequence shown here is derived from an EMBL/GenBank/DDBJ whole genome shotgun (WGS) entry which is preliminary data.</text>
</comment>
<dbReference type="Gene3D" id="1.20.1280.290">
    <property type="match status" value="1"/>
</dbReference>